<keyword evidence="1 2" id="KW-0238">DNA-binding</keyword>
<dbReference type="SUPFAM" id="SSF48498">
    <property type="entry name" value="Tetracyclin repressor-like, C-terminal domain"/>
    <property type="match status" value="1"/>
</dbReference>
<evidence type="ECO:0000256" key="2">
    <source>
        <dbReference type="PROSITE-ProRule" id="PRU00335"/>
    </source>
</evidence>
<dbReference type="PRINTS" id="PR00455">
    <property type="entry name" value="HTHTETR"/>
</dbReference>
<dbReference type="PROSITE" id="PS50977">
    <property type="entry name" value="HTH_TETR_2"/>
    <property type="match status" value="1"/>
</dbReference>
<organism evidence="4 5">
    <name type="scientific">Flectobacillus roseus</name>
    <dbReference type="NCBI Taxonomy" id="502259"/>
    <lineage>
        <taxon>Bacteria</taxon>
        <taxon>Pseudomonadati</taxon>
        <taxon>Bacteroidota</taxon>
        <taxon>Cytophagia</taxon>
        <taxon>Cytophagales</taxon>
        <taxon>Flectobacillaceae</taxon>
        <taxon>Flectobacillus</taxon>
    </lineage>
</organism>
<evidence type="ECO:0000256" key="1">
    <source>
        <dbReference type="ARBA" id="ARBA00023125"/>
    </source>
</evidence>
<dbReference type="Pfam" id="PF22604">
    <property type="entry name" value="TetR_HI_0893_C"/>
    <property type="match status" value="1"/>
</dbReference>
<dbReference type="Proteomes" id="UP001236507">
    <property type="component" value="Unassembled WGS sequence"/>
</dbReference>
<dbReference type="EMBL" id="JASHIF010000028">
    <property type="protein sequence ID" value="MDI9862406.1"/>
    <property type="molecule type" value="Genomic_DNA"/>
</dbReference>
<dbReference type="SUPFAM" id="SSF46689">
    <property type="entry name" value="Homeodomain-like"/>
    <property type="match status" value="1"/>
</dbReference>
<reference evidence="4 5" key="1">
    <citation type="submission" date="2023-05" db="EMBL/GenBank/DDBJ databases">
        <title>Novel species of genus Flectobacillus isolated from stream in China.</title>
        <authorList>
            <person name="Lu H."/>
        </authorList>
    </citation>
    <scope>NUCLEOTIDE SEQUENCE [LARGE SCALE GENOMIC DNA]</scope>
    <source>
        <strain evidence="4 5">KCTC 42575</strain>
    </source>
</reference>
<dbReference type="PANTHER" id="PTHR30055">
    <property type="entry name" value="HTH-TYPE TRANSCRIPTIONAL REGULATOR RUTR"/>
    <property type="match status" value="1"/>
</dbReference>
<keyword evidence="5" id="KW-1185">Reference proteome</keyword>
<dbReference type="Pfam" id="PF00440">
    <property type="entry name" value="TetR_N"/>
    <property type="match status" value="1"/>
</dbReference>
<feature type="domain" description="HTH tetR-type" evidence="3">
    <location>
        <begin position="6"/>
        <end position="66"/>
    </location>
</feature>
<accession>A0ABT6YGX3</accession>
<evidence type="ECO:0000313" key="4">
    <source>
        <dbReference type="EMBL" id="MDI9862406.1"/>
    </source>
</evidence>
<dbReference type="RefSeq" id="WP_283346668.1">
    <property type="nucleotide sequence ID" value="NZ_JASHIF010000028.1"/>
</dbReference>
<sequence>MRTKDDVKEKLILEKALSMISKIGLSGLKMSLLAKEVGVATGTIYIYFKDKKDLIDNLYVYLVKKETELSFENLPQDVPFEERFKAALSNYMSRVATNPEVQIFFEQYARSPYNEGENDTIIAEEDKALKPLYELIETGQAEGYLKKSSTTLILIMLCGAVGELSVQLHTLSPKEIEECIDMMWDAIAIH</sequence>
<protein>
    <submittedName>
        <fullName evidence="4">TetR/AcrR family transcriptional regulator</fullName>
    </submittedName>
</protein>
<evidence type="ECO:0000259" key="3">
    <source>
        <dbReference type="PROSITE" id="PS50977"/>
    </source>
</evidence>
<evidence type="ECO:0000313" key="5">
    <source>
        <dbReference type="Proteomes" id="UP001236507"/>
    </source>
</evidence>
<dbReference type="InterPro" id="IPR054422">
    <property type="entry name" value="TetR-like_HI_0893_C"/>
</dbReference>
<dbReference type="InterPro" id="IPR036271">
    <property type="entry name" value="Tet_transcr_reg_TetR-rel_C_sf"/>
</dbReference>
<dbReference type="PANTHER" id="PTHR30055:SF207">
    <property type="entry name" value="HTH-TYPE TRANSCRIPTIONAL REPRESSOR FATR"/>
    <property type="match status" value="1"/>
</dbReference>
<name>A0ABT6YGX3_9BACT</name>
<comment type="caution">
    <text evidence="4">The sequence shown here is derived from an EMBL/GenBank/DDBJ whole genome shotgun (WGS) entry which is preliminary data.</text>
</comment>
<dbReference type="InterPro" id="IPR009057">
    <property type="entry name" value="Homeodomain-like_sf"/>
</dbReference>
<dbReference type="InterPro" id="IPR001647">
    <property type="entry name" value="HTH_TetR"/>
</dbReference>
<gene>
    <name evidence="4" type="ORF">QM524_24495</name>
</gene>
<dbReference type="Gene3D" id="1.10.357.10">
    <property type="entry name" value="Tetracycline Repressor, domain 2"/>
    <property type="match status" value="1"/>
</dbReference>
<proteinExistence type="predicted"/>
<feature type="DNA-binding region" description="H-T-H motif" evidence="2">
    <location>
        <begin position="29"/>
        <end position="48"/>
    </location>
</feature>
<dbReference type="InterPro" id="IPR050109">
    <property type="entry name" value="HTH-type_TetR-like_transc_reg"/>
</dbReference>